<sequence length="431" mass="47786">MGSTTTEREETSALSGTMMEGDGEDGLWMHEQRGMWREKGQRLARRLSGLALAGRGRTDGHFGRKVALAIDGLPSNSAGAVAVVYARVDWLGVRPAVRKRQEREKPLIAGGMTPLTGRRRRSPRRALLAVLLARLPKVLVRHSHSQQSLHLSLFLLLRPGSLPPSREWSEASSSASPSSALSPPAAPRRDISPLRLKRSSSRARVSHSFRRPTLALSFVPQRQHASLRSPVYRSRPQPSEPLPPRHALAVREPPANASELRCAASHHRLRTLYAIRRDPYVHSTHCTLRQARLSPTPIFKPFLHIRARANVPAGNARHARHRPERCLSSKPYPHITPSTSPILSYFLSQSPKSPPSATFPFRRGMAPPVYEDDEAYEAEKPAPRHGRSASTAWPTTDRFPRLSDGGPVELAWPARSGCRLPSSSLLGREHD</sequence>
<proteinExistence type="predicted"/>
<accession>A0ACC1MJJ5</accession>
<evidence type="ECO:0000313" key="2">
    <source>
        <dbReference type="Proteomes" id="UP001144978"/>
    </source>
</evidence>
<evidence type="ECO:0000313" key="1">
    <source>
        <dbReference type="EMBL" id="KAJ2966444.1"/>
    </source>
</evidence>
<comment type="caution">
    <text evidence="1">The sequence shown here is derived from an EMBL/GenBank/DDBJ whole genome shotgun (WGS) entry which is preliminary data.</text>
</comment>
<gene>
    <name evidence="1" type="ORF">NUW54_g13805</name>
</gene>
<protein>
    <submittedName>
        <fullName evidence="1">Uncharacterized protein</fullName>
    </submittedName>
</protein>
<reference evidence="1" key="1">
    <citation type="submission" date="2022-08" db="EMBL/GenBank/DDBJ databases">
        <title>Genome Sequence of Pycnoporus sanguineus.</title>
        <authorList>
            <person name="Buettner E."/>
        </authorList>
    </citation>
    <scope>NUCLEOTIDE SEQUENCE</scope>
    <source>
        <strain evidence="1">CG-C14</strain>
    </source>
</reference>
<organism evidence="1 2">
    <name type="scientific">Trametes sanguinea</name>
    <dbReference type="NCBI Taxonomy" id="158606"/>
    <lineage>
        <taxon>Eukaryota</taxon>
        <taxon>Fungi</taxon>
        <taxon>Dikarya</taxon>
        <taxon>Basidiomycota</taxon>
        <taxon>Agaricomycotina</taxon>
        <taxon>Agaricomycetes</taxon>
        <taxon>Polyporales</taxon>
        <taxon>Polyporaceae</taxon>
        <taxon>Trametes</taxon>
    </lineage>
</organism>
<name>A0ACC1MJJ5_9APHY</name>
<dbReference type="Proteomes" id="UP001144978">
    <property type="component" value="Unassembled WGS sequence"/>
</dbReference>
<dbReference type="EMBL" id="JANSHE010006652">
    <property type="protein sequence ID" value="KAJ2966444.1"/>
    <property type="molecule type" value="Genomic_DNA"/>
</dbReference>
<keyword evidence="2" id="KW-1185">Reference proteome</keyword>